<dbReference type="PROSITE" id="PS50231">
    <property type="entry name" value="RICIN_B_LECTIN"/>
    <property type="match status" value="1"/>
</dbReference>
<evidence type="ECO:0000256" key="2">
    <source>
        <dbReference type="ARBA" id="ARBA00016112"/>
    </source>
</evidence>
<comment type="subcellular location">
    <subcellularLocation>
        <location evidence="1">Cell outer membrane</location>
        <topology evidence="1">Lipid-anchor</topology>
    </subcellularLocation>
</comment>
<evidence type="ECO:0000256" key="7">
    <source>
        <dbReference type="ARBA" id="ARBA00023136"/>
    </source>
</evidence>
<evidence type="ECO:0000256" key="6">
    <source>
        <dbReference type="ARBA" id="ARBA00023026"/>
    </source>
</evidence>
<evidence type="ECO:0000256" key="9">
    <source>
        <dbReference type="ARBA" id="ARBA00023237"/>
    </source>
</evidence>
<dbReference type="CDD" id="cd23414">
    <property type="entry name" value="beta-trefoil_Ricin_CdtA"/>
    <property type="match status" value="1"/>
</dbReference>
<evidence type="ECO:0000256" key="4">
    <source>
        <dbReference type="ARBA" id="ARBA00022729"/>
    </source>
</evidence>
<dbReference type="InterPro" id="IPR003558">
    <property type="entry name" value="CDtoxinA/C"/>
</dbReference>
<dbReference type="EMBL" id="AABQDW010000001">
    <property type="protein sequence ID" value="EAI5407284.1"/>
    <property type="molecule type" value="Genomic_DNA"/>
</dbReference>
<evidence type="ECO:0000313" key="13">
    <source>
        <dbReference type="EMBL" id="EAK0452940.1"/>
    </source>
</evidence>
<dbReference type="SMR" id="A0A5L8JJ08"/>
<protein>
    <recommendedName>
        <fullName evidence="2">Cytolethal distending toxin subunit A</fullName>
    </recommendedName>
</protein>
<dbReference type="Gene3D" id="2.80.10.50">
    <property type="match status" value="1"/>
</dbReference>
<evidence type="ECO:0000256" key="8">
    <source>
        <dbReference type="ARBA" id="ARBA00023139"/>
    </source>
</evidence>
<dbReference type="SUPFAM" id="SSF50370">
    <property type="entry name" value="Ricin B-like lectins"/>
    <property type="match status" value="1"/>
</dbReference>
<evidence type="ECO:0000313" key="12">
    <source>
        <dbReference type="EMBL" id="EAI5407284.1"/>
    </source>
</evidence>
<feature type="chain" id="PRO_5033855346" description="Cytolethal distending toxin subunit A" evidence="11">
    <location>
        <begin position="24"/>
        <end position="233"/>
    </location>
</feature>
<proteinExistence type="predicted"/>
<keyword evidence="10" id="KW-0449">Lipoprotein</keyword>
<dbReference type="GO" id="GO:0090729">
    <property type="term" value="F:toxin activity"/>
    <property type="evidence" value="ECO:0007669"/>
    <property type="project" value="UniProtKB-KW"/>
</dbReference>
<dbReference type="Proteomes" id="UP000557842">
    <property type="component" value="Unassembled WGS sequence"/>
</dbReference>
<evidence type="ECO:0000256" key="10">
    <source>
        <dbReference type="ARBA" id="ARBA00023288"/>
    </source>
</evidence>
<dbReference type="AlphaFoldDB" id="A0A5L8JJ08"/>
<gene>
    <name evidence="13" type="ORF">AAH17_04625</name>
    <name evidence="14" type="ORF">AAH24_01615</name>
    <name evidence="12" type="ORF">BVH53_00970</name>
</gene>
<evidence type="ECO:0000256" key="3">
    <source>
        <dbReference type="ARBA" id="ARBA00022656"/>
    </source>
</evidence>
<dbReference type="PRINTS" id="PR01387">
    <property type="entry name" value="CDTOXINA"/>
</dbReference>
<name>A0A5L8JJ08_CAMFE</name>
<dbReference type="InterPro" id="IPR035992">
    <property type="entry name" value="Ricin_B-like_lectins"/>
</dbReference>
<sequence length="233" mass="26172">MKRFKFKNIIFAIFIGCSSSAYEQTNKFPNAIKNPLNSAPTTAHYKPVLLAAANDLVRGPNKPVNPSNPFDDTKVFYNTPSVSDYVSIIGQNDALITIWALAPLNWVWGYSPLNSRSFGDARIWRFIIYPKNFVQIQNKKTGTCINAYQNGIVHIPCEDTNQAQFWELKPFSNGTVLIKNFASQTCLQSNSTKGYSYYGLYLVDCAEKAINLDQQWQIIAPAMTTSPIPLPSR</sequence>
<keyword evidence="4 11" id="KW-0732">Signal</keyword>
<evidence type="ECO:0000256" key="11">
    <source>
        <dbReference type="SAM" id="SignalP"/>
    </source>
</evidence>
<feature type="signal peptide" evidence="11">
    <location>
        <begin position="1"/>
        <end position="23"/>
    </location>
</feature>
<reference evidence="14 15" key="1">
    <citation type="submission" date="2018-05" db="EMBL/GenBank/DDBJ databases">
        <authorList>
            <consortium name="PulseNet: The National Subtyping Network for Foodborne Disease Surveillance"/>
            <person name="Tarr C.L."/>
            <person name="Trees E."/>
            <person name="Katz L.S."/>
            <person name="Carleton-Romer H.A."/>
            <person name="Stroika S."/>
            <person name="Kucerova Z."/>
            <person name="Roache K.F."/>
            <person name="Sabol A.L."/>
            <person name="Besser J."/>
            <person name="Gerner-Smidt P."/>
        </authorList>
    </citation>
    <scope>NUCLEOTIDE SEQUENCE</scope>
    <source>
        <strain evidence="13">2014D-0197</strain>
        <strain evidence="12 15">2016D-0221</strain>
        <strain evidence="14">D4313</strain>
    </source>
</reference>
<evidence type="ECO:0000256" key="5">
    <source>
        <dbReference type="ARBA" id="ARBA00022734"/>
    </source>
</evidence>
<dbReference type="GO" id="GO:0030246">
    <property type="term" value="F:carbohydrate binding"/>
    <property type="evidence" value="ECO:0007669"/>
    <property type="project" value="UniProtKB-KW"/>
</dbReference>
<keyword evidence="3" id="KW-0800">Toxin</keyword>
<evidence type="ECO:0000313" key="14">
    <source>
        <dbReference type="EMBL" id="EAK0468071.1"/>
    </source>
</evidence>
<dbReference type="EMBL" id="AACCXK010000006">
    <property type="protein sequence ID" value="EAK0452940.1"/>
    <property type="molecule type" value="Genomic_DNA"/>
</dbReference>
<dbReference type="RefSeq" id="WP_038453470.1">
    <property type="nucleotide sequence ID" value="NZ_AABUZP020000005.1"/>
</dbReference>
<evidence type="ECO:0000313" key="15">
    <source>
        <dbReference type="Proteomes" id="UP000557842"/>
    </source>
</evidence>
<dbReference type="GO" id="GO:0009279">
    <property type="term" value="C:cell outer membrane"/>
    <property type="evidence" value="ECO:0007669"/>
    <property type="project" value="UniProtKB-SubCell"/>
</dbReference>
<keyword evidence="7" id="KW-0472">Membrane</keyword>
<keyword evidence="9" id="KW-0998">Cell outer membrane</keyword>
<organism evidence="14">
    <name type="scientific">Campylobacter fetus</name>
    <dbReference type="NCBI Taxonomy" id="196"/>
    <lineage>
        <taxon>Bacteria</taxon>
        <taxon>Pseudomonadati</taxon>
        <taxon>Campylobacterota</taxon>
        <taxon>Epsilonproteobacteria</taxon>
        <taxon>Campylobacterales</taxon>
        <taxon>Campylobacteraceae</taxon>
        <taxon>Campylobacter</taxon>
    </lineage>
</organism>
<evidence type="ECO:0000256" key="1">
    <source>
        <dbReference type="ARBA" id="ARBA00004459"/>
    </source>
</evidence>
<dbReference type="InterPro" id="IPR015957">
    <property type="entry name" value="CDtoxinA"/>
</dbReference>
<keyword evidence="5" id="KW-0430">Lectin</keyword>
<accession>A0A5L8JJ08</accession>
<keyword evidence="8" id="KW-0564">Palmitate</keyword>
<keyword evidence="6" id="KW-0843">Virulence</keyword>
<dbReference type="Pfam" id="PF03498">
    <property type="entry name" value="CDtoxinA"/>
    <property type="match status" value="1"/>
</dbReference>
<comment type="caution">
    <text evidence="14">The sequence shown here is derived from an EMBL/GenBank/DDBJ whole genome shotgun (WGS) entry which is preliminary data.</text>
</comment>
<dbReference type="EMBL" id="AACCXM010000001">
    <property type="protein sequence ID" value="EAK0468071.1"/>
    <property type="molecule type" value="Genomic_DNA"/>
</dbReference>